<dbReference type="PROSITE" id="PS00508">
    <property type="entry name" value="NI_HGENASE_L_2"/>
    <property type="match status" value="1"/>
</dbReference>
<dbReference type="AlphaFoldDB" id="A0A2A2H0T3"/>
<evidence type="ECO:0000256" key="7">
    <source>
        <dbReference type="RuleBase" id="RU003896"/>
    </source>
</evidence>
<keyword evidence="5 7" id="KW-0560">Oxidoreductase</keyword>
<keyword evidence="6" id="KW-0408">Iron</keyword>
<dbReference type="Gene3D" id="1.10.645.10">
    <property type="entry name" value="Cytochrome-c3 Hydrogenase, chain B"/>
    <property type="match status" value="1"/>
</dbReference>
<evidence type="ECO:0000256" key="3">
    <source>
        <dbReference type="ARBA" id="ARBA00022596"/>
    </source>
</evidence>
<feature type="binding site" evidence="6">
    <location>
        <position position="42"/>
    </location>
    <ligand>
        <name>Mg(2+)</name>
        <dbReference type="ChEBI" id="CHEBI:18420"/>
    </ligand>
</feature>
<evidence type="ECO:0000313" key="8">
    <source>
        <dbReference type="EMBL" id="PAV02940.1"/>
    </source>
</evidence>
<dbReference type="Proteomes" id="UP000217784">
    <property type="component" value="Unassembled WGS sequence"/>
</dbReference>
<sequence length="472" mass="52864">MVKLTLEPVTRIEGHAKITVQLDDAGNVQDTKLHVMEFRGFEKFLQGRQIEEVPRIVPRICGICDVQHHLAAAKAVDGIFGFTQDDVLPAAYKMRELMNWGSYMHSHALHFYFLAAPDFIAGKDRKTRNVFQIIKDAPELALQAIELRKNALSIVKATGGRPIHPTSNLPGGISTELDDETQKDLLAKAQRNVELADATIQTAIPIFEENLDLVKELGYVKTYHTGLVNDGVWDVYHGDVRVKDAEGNPYAEFAPENYLDYIAEKTKPYSYLKFPYLKDLGYPEGIYRVAPLSRLNVVDKMPDVAPKAQDYLNEFRKTFGYAQEPLLFHWARLIELLACAELAADTLDQDLSGQKWQDSLEKTAGEGVGIVEAPRGTLTHHYAADENGLVTKANIVVATIQNNPSMEMGIQKVAKDYIKPGVEVDDSIFNLMEMVIRAYDPCLSCATHEIDSQMKLSTLEVYDSEGHLINKL</sequence>
<dbReference type="InterPro" id="IPR018194">
    <property type="entry name" value="Ni-dep_hyd_lsu_Ni_BS"/>
</dbReference>
<evidence type="ECO:0000256" key="4">
    <source>
        <dbReference type="ARBA" id="ARBA00022723"/>
    </source>
</evidence>
<comment type="cofactor">
    <cofactor evidence="6">
        <name>Fe cation</name>
        <dbReference type="ChEBI" id="CHEBI:24875"/>
    </cofactor>
</comment>
<feature type="binding site" evidence="6">
    <location>
        <position position="448"/>
    </location>
    <ligand>
        <name>Mg(2+)</name>
        <dbReference type="ChEBI" id="CHEBI:18420"/>
    </ligand>
</feature>
<comment type="similarity">
    <text evidence="2 7">Belongs to the [NiFe]/[NiFeSe] hydrogenase large subunit family.</text>
</comment>
<organism evidence="8 9">
    <name type="scientific">Methanobacterium bryantii</name>
    <dbReference type="NCBI Taxonomy" id="2161"/>
    <lineage>
        <taxon>Archaea</taxon>
        <taxon>Methanobacteriati</taxon>
        <taxon>Methanobacteriota</taxon>
        <taxon>Methanomada group</taxon>
        <taxon>Methanobacteria</taxon>
        <taxon>Methanobacteriales</taxon>
        <taxon>Methanobacteriaceae</taxon>
        <taxon>Methanobacterium</taxon>
    </lineage>
</organism>
<feature type="binding site" evidence="6">
    <location>
        <position position="61"/>
    </location>
    <ligand>
        <name>Ni(2+)</name>
        <dbReference type="ChEBI" id="CHEBI:49786"/>
    </ligand>
</feature>
<dbReference type="GO" id="GO:0008901">
    <property type="term" value="F:ferredoxin hydrogenase activity"/>
    <property type="evidence" value="ECO:0007669"/>
    <property type="project" value="InterPro"/>
</dbReference>
<dbReference type="PANTHER" id="PTHR43600:SF2">
    <property type="entry name" value="F420-NON-REDUCING HYDROGENASE VHU SUBUNIT A"/>
    <property type="match status" value="1"/>
</dbReference>
<dbReference type="GO" id="GO:0016151">
    <property type="term" value="F:nickel cation binding"/>
    <property type="evidence" value="ECO:0007669"/>
    <property type="project" value="InterPro"/>
</dbReference>
<keyword evidence="3 6" id="KW-0533">Nickel</keyword>
<feature type="binding site" evidence="6">
    <location>
        <position position="445"/>
    </location>
    <ligand>
        <name>Fe cation</name>
        <dbReference type="ChEBI" id="CHEBI:24875"/>
    </ligand>
</feature>
<dbReference type="InterPro" id="IPR001501">
    <property type="entry name" value="Ni-dep_hyd_lsu"/>
</dbReference>
<keyword evidence="6" id="KW-0460">Magnesium</keyword>
<evidence type="ECO:0000256" key="6">
    <source>
        <dbReference type="PIRSR" id="PIRSR601501-1"/>
    </source>
</evidence>
<evidence type="ECO:0000313" key="9">
    <source>
        <dbReference type="Proteomes" id="UP000217784"/>
    </source>
</evidence>
<dbReference type="PROSITE" id="PS00507">
    <property type="entry name" value="NI_HGENASE_L_1"/>
    <property type="match status" value="1"/>
</dbReference>
<dbReference type="PANTHER" id="PTHR43600">
    <property type="entry name" value="COENZYME F420 HYDROGENASE, SUBUNIT ALPHA"/>
    <property type="match status" value="1"/>
</dbReference>
<reference evidence="8 9" key="1">
    <citation type="journal article" date="2017" name="BMC Genomics">
        <title>Genomic analysis of methanogenic archaea reveals a shift towards energy conservation.</title>
        <authorList>
            <person name="Gilmore S.P."/>
            <person name="Henske J.K."/>
            <person name="Sexton J.A."/>
            <person name="Solomon K.V."/>
            <person name="Seppala S."/>
            <person name="Yoo J.I."/>
            <person name="Huyett L.M."/>
            <person name="Pressman A."/>
            <person name="Cogan J.Z."/>
            <person name="Kivenson V."/>
            <person name="Peng X."/>
            <person name="Tan Y."/>
            <person name="Valentine D.L."/>
            <person name="O'Malley M.A."/>
        </authorList>
    </citation>
    <scope>NUCLEOTIDE SEQUENCE [LARGE SCALE GENOMIC DNA]</scope>
    <source>
        <strain evidence="8 9">M.o.H.</strain>
    </source>
</reference>
<evidence type="ECO:0000256" key="2">
    <source>
        <dbReference type="ARBA" id="ARBA00009292"/>
    </source>
</evidence>
<feature type="binding site" evidence="6">
    <location>
        <position position="442"/>
    </location>
    <ligand>
        <name>Ni(2+)</name>
        <dbReference type="ChEBI" id="CHEBI:49786"/>
    </ligand>
</feature>
<dbReference type="Pfam" id="PF00374">
    <property type="entry name" value="NiFeSe_Hases"/>
    <property type="match status" value="2"/>
</dbReference>
<comment type="cofactor">
    <cofactor evidence="1 6">
        <name>Ni(2+)</name>
        <dbReference type="ChEBI" id="CHEBI:49786"/>
    </cofactor>
</comment>
<feature type="binding site" evidence="6">
    <location>
        <position position="64"/>
    </location>
    <ligand>
        <name>Fe cation</name>
        <dbReference type="ChEBI" id="CHEBI:24875"/>
    </ligand>
</feature>
<comment type="caution">
    <text evidence="8">The sequence shown here is derived from an EMBL/GenBank/DDBJ whole genome shotgun (WGS) entry which is preliminary data.</text>
</comment>
<name>A0A2A2H0T3_METBR</name>
<keyword evidence="9" id="KW-1185">Reference proteome</keyword>
<keyword evidence="4 6" id="KW-0479">Metal-binding</keyword>
<proteinExistence type="inferred from homology"/>
<feature type="binding site" evidence="6">
    <location>
        <position position="64"/>
    </location>
    <ligand>
        <name>Ni(2+)</name>
        <dbReference type="ChEBI" id="CHEBI:49786"/>
    </ligand>
</feature>
<accession>A0A2A2H0T3</accession>
<gene>
    <name evidence="8" type="ORF">ASJ80_03800</name>
</gene>
<dbReference type="InterPro" id="IPR029014">
    <property type="entry name" value="NiFe-Hase_large"/>
</dbReference>
<dbReference type="EMBL" id="LMVM01000041">
    <property type="protein sequence ID" value="PAV02940.1"/>
    <property type="molecule type" value="Genomic_DNA"/>
</dbReference>
<dbReference type="RefSeq" id="WP_069582511.1">
    <property type="nucleotide sequence ID" value="NZ_LMVM01000041.1"/>
</dbReference>
<protein>
    <submittedName>
        <fullName evidence="8">F420-nonreducing hydrogenase</fullName>
    </submittedName>
</protein>
<evidence type="ECO:0000256" key="5">
    <source>
        <dbReference type="ARBA" id="ARBA00023002"/>
    </source>
</evidence>
<feature type="binding site" evidence="6">
    <location>
        <position position="395"/>
    </location>
    <ligand>
        <name>Mg(2+)</name>
        <dbReference type="ChEBI" id="CHEBI:18420"/>
    </ligand>
</feature>
<dbReference type="OrthoDB" id="42371at2157"/>
<evidence type="ECO:0000256" key="1">
    <source>
        <dbReference type="ARBA" id="ARBA00001967"/>
    </source>
</evidence>
<dbReference type="SUPFAM" id="SSF56762">
    <property type="entry name" value="HydB/Nqo4-like"/>
    <property type="match status" value="1"/>
</dbReference>